<dbReference type="PROSITE" id="PS50090">
    <property type="entry name" value="MYB_LIKE"/>
    <property type="match status" value="2"/>
</dbReference>
<accession>A0A7I8VCW4</accession>
<dbReference type="GO" id="GO:0000981">
    <property type="term" value="F:DNA-binding transcription factor activity, RNA polymerase II-specific"/>
    <property type="evidence" value="ECO:0007669"/>
    <property type="project" value="TreeGrafter"/>
</dbReference>
<comment type="subcellular location">
    <subcellularLocation>
        <location evidence="1">Nucleus</location>
    </subcellularLocation>
</comment>
<feature type="domain" description="HTH myb-type" evidence="6">
    <location>
        <begin position="155"/>
        <end position="195"/>
    </location>
</feature>
<dbReference type="InterPro" id="IPR009057">
    <property type="entry name" value="Homeodomain-like_sf"/>
</dbReference>
<evidence type="ECO:0000256" key="2">
    <source>
        <dbReference type="ARBA" id="ARBA00023125"/>
    </source>
</evidence>
<comment type="caution">
    <text evidence="7">The sequence shown here is derived from an EMBL/GenBank/DDBJ whole genome shotgun (WGS) entry which is preliminary data.</text>
</comment>
<proteinExistence type="predicted"/>
<feature type="domain" description="Myb-like" evidence="5">
    <location>
        <begin position="268"/>
        <end position="317"/>
    </location>
</feature>
<protein>
    <submittedName>
        <fullName evidence="7">DgyrCDS1595</fullName>
    </submittedName>
</protein>
<evidence type="ECO:0000256" key="1">
    <source>
        <dbReference type="ARBA" id="ARBA00004123"/>
    </source>
</evidence>
<dbReference type="PANTHER" id="PTHR46380">
    <property type="entry name" value="CYCLIN-D-BINDING MYB-LIKE TRANSCRIPTION FACTOR 1"/>
    <property type="match status" value="1"/>
</dbReference>
<dbReference type="Pfam" id="PF00249">
    <property type="entry name" value="Myb_DNA-binding"/>
    <property type="match status" value="2"/>
</dbReference>
<evidence type="ECO:0000256" key="4">
    <source>
        <dbReference type="SAM" id="MobiDB-lite"/>
    </source>
</evidence>
<evidence type="ECO:0000256" key="3">
    <source>
        <dbReference type="ARBA" id="ARBA00023242"/>
    </source>
</evidence>
<dbReference type="GO" id="GO:0000978">
    <property type="term" value="F:RNA polymerase II cis-regulatory region sequence-specific DNA binding"/>
    <property type="evidence" value="ECO:0007669"/>
    <property type="project" value="TreeGrafter"/>
</dbReference>
<dbReference type="PROSITE" id="PS51294">
    <property type="entry name" value="HTH_MYB"/>
    <property type="match status" value="2"/>
</dbReference>
<keyword evidence="8" id="KW-1185">Reference proteome</keyword>
<evidence type="ECO:0000313" key="7">
    <source>
        <dbReference type="EMBL" id="CAD5112362.1"/>
    </source>
</evidence>
<evidence type="ECO:0000259" key="6">
    <source>
        <dbReference type="PROSITE" id="PS51294"/>
    </source>
</evidence>
<name>A0A7I8VCW4_9ANNE</name>
<feature type="region of interest" description="Disordered" evidence="4">
    <location>
        <begin position="62"/>
        <end position="82"/>
    </location>
</feature>
<feature type="domain" description="HTH myb-type" evidence="6">
    <location>
        <begin position="201"/>
        <end position="262"/>
    </location>
</feature>
<dbReference type="GO" id="GO:0005634">
    <property type="term" value="C:nucleus"/>
    <property type="evidence" value="ECO:0007669"/>
    <property type="project" value="UniProtKB-SubCell"/>
</dbReference>
<dbReference type="Gene3D" id="1.10.10.60">
    <property type="entry name" value="Homeodomain-like"/>
    <property type="match status" value="2"/>
</dbReference>
<dbReference type="AlphaFoldDB" id="A0A7I8VCW4"/>
<dbReference type="OrthoDB" id="39591at2759"/>
<dbReference type="InterPro" id="IPR017930">
    <property type="entry name" value="Myb_dom"/>
</dbReference>
<gene>
    <name evidence="7" type="ORF">DGYR_LOCUS1517</name>
</gene>
<dbReference type="SUPFAM" id="SSF46689">
    <property type="entry name" value="Homeodomain-like"/>
    <property type="match status" value="2"/>
</dbReference>
<keyword evidence="3" id="KW-0539">Nucleus</keyword>
<feature type="domain" description="Myb-like" evidence="5">
    <location>
        <begin position="197"/>
        <end position="258"/>
    </location>
</feature>
<reference evidence="7 8" key="1">
    <citation type="submission" date="2020-08" db="EMBL/GenBank/DDBJ databases">
        <authorList>
            <person name="Hejnol A."/>
        </authorList>
    </citation>
    <scope>NUCLEOTIDE SEQUENCE [LARGE SCALE GENOMIC DNA]</scope>
</reference>
<dbReference type="InterPro" id="IPR051651">
    <property type="entry name" value="DMTF1_DNA-bind_reg"/>
</dbReference>
<dbReference type="CDD" id="cd00167">
    <property type="entry name" value="SANT"/>
    <property type="match status" value="2"/>
</dbReference>
<dbReference type="SMART" id="SM00717">
    <property type="entry name" value="SANT"/>
    <property type="match status" value="4"/>
</dbReference>
<organism evidence="7 8">
    <name type="scientific">Dimorphilus gyrociliatus</name>
    <dbReference type="NCBI Taxonomy" id="2664684"/>
    <lineage>
        <taxon>Eukaryota</taxon>
        <taxon>Metazoa</taxon>
        <taxon>Spiralia</taxon>
        <taxon>Lophotrochozoa</taxon>
        <taxon>Annelida</taxon>
        <taxon>Polychaeta</taxon>
        <taxon>Polychaeta incertae sedis</taxon>
        <taxon>Dinophilidae</taxon>
        <taxon>Dimorphilus</taxon>
    </lineage>
</organism>
<keyword evidence="2" id="KW-0238">DNA-binding</keyword>
<dbReference type="InterPro" id="IPR001005">
    <property type="entry name" value="SANT/Myb"/>
</dbReference>
<dbReference type="EMBL" id="CAJFCJ010000002">
    <property type="protein sequence ID" value="CAD5112362.1"/>
    <property type="molecule type" value="Genomic_DNA"/>
</dbReference>
<evidence type="ECO:0000259" key="5">
    <source>
        <dbReference type="PROSITE" id="PS50090"/>
    </source>
</evidence>
<evidence type="ECO:0000313" key="8">
    <source>
        <dbReference type="Proteomes" id="UP000549394"/>
    </source>
</evidence>
<sequence>MDNIEVIVPKSNDDVEYIERGGNRICIHVQSVEEIEQECEVEMDSNHQKKTQASSTDVDITQAWFTSKDDKESRKGQGQNWKTGQWTKDEVNILKENVEKYCEKNSITDPTRVIFDMQKEERKDFYRQCAKGLERPLFSVYRRLLRMYDKKNHMGKYSKEEVDRLRKLTTKYGKDWSKIGQEMGRSASSVKDKMRLLRESNTGKWMPDEEARLVEAIQELQGQTTGVPAVHGIEWAKVADKVESRSEKQCRTKWLNYLSWKHSGGKEWSRDDDLKLLDILQHLKVDNDNDVNWTAIFQDWPSARSPQWLRAKWWSLKRHVNAYSDMKLPQLIENVKKQLQTRLTNSQSSLGNRLSSENDSDTSQTVSILTLPTLPPLIDNAVLLDQTTSLNQSIILDQSNIVFDQNVIIDDDEEEKEKADCDKEQEKHEEIENEIVVTPSTVQQQQFLIANSALGLLTTSANSLRDHIVVHAVPVSAGNNIPQSLVFANDTVQLAPSVGLPDQEGLSVIDPDFVVGFNSDSI</sequence>
<dbReference type="PANTHER" id="PTHR46380:SF2">
    <property type="entry name" value="CYCLIN-D-BINDING MYB-LIKE TRANSCRIPTION FACTOR 1"/>
    <property type="match status" value="1"/>
</dbReference>
<dbReference type="Proteomes" id="UP000549394">
    <property type="component" value="Unassembled WGS sequence"/>
</dbReference>